<dbReference type="AlphaFoldDB" id="K9UGB8"/>
<evidence type="ECO:0000313" key="3">
    <source>
        <dbReference type="Proteomes" id="UP000010366"/>
    </source>
</evidence>
<reference evidence="2 3" key="1">
    <citation type="submission" date="2012-05" db="EMBL/GenBank/DDBJ databases">
        <title>Finished chromosome of genome of Chamaesiphon sp. PCC 6605.</title>
        <authorList>
            <consortium name="US DOE Joint Genome Institute"/>
            <person name="Gugger M."/>
            <person name="Coursin T."/>
            <person name="Rippka R."/>
            <person name="Tandeau De Marsac N."/>
            <person name="Huntemann M."/>
            <person name="Wei C.-L."/>
            <person name="Han J."/>
            <person name="Detter J.C."/>
            <person name="Han C."/>
            <person name="Tapia R."/>
            <person name="Chen A."/>
            <person name="Kyrpides N."/>
            <person name="Mavromatis K."/>
            <person name="Markowitz V."/>
            <person name="Szeto E."/>
            <person name="Ivanova N."/>
            <person name="Pagani I."/>
            <person name="Pati A."/>
            <person name="Goodwin L."/>
            <person name="Nordberg H.P."/>
            <person name="Cantor M.N."/>
            <person name="Hua S.X."/>
            <person name="Woyke T."/>
            <person name="Kerfeld C.A."/>
        </authorList>
    </citation>
    <scope>NUCLEOTIDE SEQUENCE [LARGE SCALE GENOMIC DNA]</scope>
    <source>
        <strain evidence="3">ATCC 27169 / PCC 6605</strain>
    </source>
</reference>
<feature type="transmembrane region" description="Helical" evidence="1">
    <location>
        <begin position="190"/>
        <end position="210"/>
    </location>
</feature>
<feature type="transmembrane region" description="Helical" evidence="1">
    <location>
        <begin position="106"/>
        <end position="125"/>
    </location>
</feature>
<keyword evidence="3" id="KW-1185">Reference proteome</keyword>
<evidence type="ECO:0000313" key="2">
    <source>
        <dbReference type="EMBL" id="AFY93249.1"/>
    </source>
</evidence>
<proteinExistence type="predicted"/>
<dbReference type="Proteomes" id="UP000010366">
    <property type="component" value="Chromosome"/>
</dbReference>
<protein>
    <recommendedName>
        <fullName evidence="4">DUF4386 domain-containing protein</fullName>
    </recommendedName>
</protein>
<sequence>MVVLRLEEMALTGVEMQQSKTIQNLWAMASFGVAAAYLGAAVVTLLMPPKLQGRTDVSPHEFWMALSQEPTAHLCFHWAWIVAGLCGLAAVPAISRMVYGLNQEAVLWSGLAALFGFATHARSHLMEQAWDRKIIPLYATADPAFQQAVHVVAGLALDIGDGVLTFGAIGIWILIVSKLALHSNYLPRFFGYLGFAAALSLVAGMAGYGLSIRPLIVFSIGAGAGLLVPVWFVWAGILLRRNTTKHPHFTRMF</sequence>
<name>K9UGB8_CHAP6</name>
<keyword evidence="1" id="KW-0472">Membrane</keyword>
<dbReference type="KEGG" id="cmp:Cha6605_2165"/>
<dbReference type="HOGENOM" id="CLU_1097085_0_0_3"/>
<keyword evidence="1" id="KW-0812">Transmembrane</keyword>
<accession>K9UGB8</accession>
<feature type="transmembrane region" description="Helical" evidence="1">
    <location>
        <begin position="74"/>
        <end position="94"/>
    </location>
</feature>
<keyword evidence="1" id="KW-1133">Transmembrane helix</keyword>
<organism evidence="2 3">
    <name type="scientific">Chamaesiphon minutus (strain ATCC 27169 / PCC 6605)</name>
    <dbReference type="NCBI Taxonomy" id="1173020"/>
    <lineage>
        <taxon>Bacteria</taxon>
        <taxon>Bacillati</taxon>
        <taxon>Cyanobacteriota</taxon>
        <taxon>Cyanophyceae</taxon>
        <taxon>Gomontiellales</taxon>
        <taxon>Chamaesiphonaceae</taxon>
        <taxon>Chamaesiphon</taxon>
    </lineage>
</organism>
<feature type="transmembrane region" description="Helical" evidence="1">
    <location>
        <begin position="25"/>
        <end position="46"/>
    </location>
</feature>
<feature type="transmembrane region" description="Helical" evidence="1">
    <location>
        <begin position="216"/>
        <end position="239"/>
    </location>
</feature>
<gene>
    <name evidence="2" type="ORF">Cha6605_2165</name>
</gene>
<dbReference type="STRING" id="1173020.Cha6605_2165"/>
<dbReference type="EMBL" id="CP003600">
    <property type="protein sequence ID" value="AFY93249.1"/>
    <property type="molecule type" value="Genomic_DNA"/>
</dbReference>
<feature type="transmembrane region" description="Helical" evidence="1">
    <location>
        <begin position="163"/>
        <end position="181"/>
    </location>
</feature>
<evidence type="ECO:0000256" key="1">
    <source>
        <dbReference type="SAM" id="Phobius"/>
    </source>
</evidence>
<evidence type="ECO:0008006" key="4">
    <source>
        <dbReference type="Google" id="ProtNLM"/>
    </source>
</evidence>